<evidence type="ECO:0000313" key="3">
    <source>
        <dbReference type="EMBL" id="VDD83321.1"/>
    </source>
</evidence>
<evidence type="ECO:0000256" key="2">
    <source>
        <dbReference type="SAM" id="SignalP"/>
    </source>
</evidence>
<feature type="signal peptide" evidence="2">
    <location>
        <begin position="1"/>
        <end position="26"/>
    </location>
</feature>
<gene>
    <name evidence="3" type="ORF">MCOS_LOCUS9324</name>
</gene>
<evidence type="ECO:0000256" key="1">
    <source>
        <dbReference type="SAM" id="Phobius"/>
    </source>
</evidence>
<dbReference type="Proteomes" id="UP000267029">
    <property type="component" value="Unassembled WGS sequence"/>
</dbReference>
<name>A0A0R3UNF0_MESCO</name>
<keyword evidence="1" id="KW-1133">Transmembrane helix</keyword>
<dbReference type="AlphaFoldDB" id="A0A0R3UNF0"/>
<protein>
    <submittedName>
        <fullName evidence="5">Ammonium_transp domain-containing protein</fullName>
    </submittedName>
</protein>
<proteinExistence type="predicted"/>
<reference evidence="5" key="2">
    <citation type="submission" date="2019-11" db="UniProtKB">
        <authorList>
            <consortium name="WormBaseParasite"/>
        </authorList>
    </citation>
    <scope>IDENTIFICATION</scope>
</reference>
<keyword evidence="1" id="KW-0472">Membrane</keyword>
<feature type="transmembrane region" description="Helical" evidence="1">
    <location>
        <begin position="97"/>
        <end position="116"/>
    </location>
</feature>
<accession>A0A0R3UNF0</accession>
<evidence type="ECO:0000313" key="4">
    <source>
        <dbReference type="Proteomes" id="UP000267029"/>
    </source>
</evidence>
<keyword evidence="4" id="KW-1185">Reference proteome</keyword>
<feature type="chain" id="PRO_5043132306" evidence="2">
    <location>
        <begin position="27"/>
        <end position="166"/>
    </location>
</feature>
<reference evidence="3 4" key="1">
    <citation type="submission" date="2018-10" db="EMBL/GenBank/DDBJ databases">
        <authorList>
            <consortium name="Pathogen Informatics"/>
        </authorList>
    </citation>
    <scope>NUCLEOTIDE SEQUENCE [LARGE SCALE GENOMIC DNA]</scope>
</reference>
<dbReference type="EMBL" id="UXSR01005692">
    <property type="protein sequence ID" value="VDD83321.1"/>
    <property type="molecule type" value="Genomic_DNA"/>
</dbReference>
<sequence length="166" mass="18167">MYVFAWLNRILKILGIKVFLQPSVKAGTAATKFVRVFFTPCHKEKLHDFSQRPAPLLRSILHKSALAATLSQPLRAIRATTASTAAIFLQINDAMHLVVHSIGAVAGIFEGIFLSVRVCTSNVTVMLSLISLIVKVLAMVQNFFSVLIFALSYISTGLAKLKQPQA</sequence>
<keyword evidence="1" id="KW-0812">Transmembrane</keyword>
<feature type="transmembrane region" description="Helical" evidence="1">
    <location>
        <begin position="128"/>
        <end position="154"/>
    </location>
</feature>
<keyword evidence="2" id="KW-0732">Signal</keyword>
<dbReference type="WBParaSite" id="MCU_008444-RA">
    <property type="protein sequence ID" value="MCU_008444-RA"/>
    <property type="gene ID" value="MCU_008444"/>
</dbReference>
<evidence type="ECO:0000313" key="5">
    <source>
        <dbReference type="WBParaSite" id="MCU_008444-RA"/>
    </source>
</evidence>
<organism evidence="3 4">
    <name type="scientific">Mesocestoides corti</name>
    <name type="common">Flatworm</name>
    <dbReference type="NCBI Taxonomy" id="53468"/>
    <lineage>
        <taxon>Eukaryota</taxon>
        <taxon>Metazoa</taxon>
        <taxon>Spiralia</taxon>
        <taxon>Lophotrochozoa</taxon>
        <taxon>Platyhelminthes</taxon>
        <taxon>Cestoda</taxon>
        <taxon>Eucestoda</taxon>
        <taxon>Cyclophyllidea</taxon>
        <taxon>Mesocestoididae</taxon>
        <taxon>Mesocestoides</taxon>
    </lineage>
</organism>